<dbReference type="InterPro" id="IPR000182">
    <property type="entry name" value="GNAT_dom"/>
</dbReference>
<evidence type="ECO:0000313" key="5">
    <source>
        <dbReference type="Proteomes" id="UP001219605"/>
    </source>
</evidence>
<sequence>MSLVIAPLDPSDPAAIDAALQVTEPARMVDVPDFAPRTHVQFAALLRHPMPGREQRSALATLDGVPVGYLELRMSHLENPDNAGVELVVHPAYRRRGFGRALLEYAIRTLRELGRKRLIGPTVGPLPGGVYRPDHGRGFAATVGAKPALPEVRRRLEIANLDHAALDALVADACNRAAGYRTVCWQETTPEEYLDDVAYLDSRLILDAPLGDLTMEPDRVDAERIRGTERVLAARGRRAYHHGVLHEATGRVVAWTMLDLHPTELPWQSFQQITIVDPEHRGHRLGLLCKIENLRYALAHEPQLRVIDTWNAASNSYMIAVNEQMGFRAVDAWMEWQLDF</sequence>
<keyword evidence="1 4" id="KW-0808">Transferase</keyword>
<reference evidence="4 5" key="1">
    <citation type="submission" date="2023-02" db="EMBL/GenBank/DDBJ databases">
        <authorList>
            <person name="Mo P."/>
        </authorList>
    </citation>
    <scope>NUCLEOTIDE SEQUENCE [LARGE SCALE GENOMIC DNA]</scope>
    <source>
        <strain evidence="4 5">HUAS 3</strain>
    </source>
</reference>
<feature type="domain" description="N-acetyltransferase" evidence="3">
    <location>
        <begin position="3"/>
        <end position="159"/>
    </location>
</feature>
<evidence type="ECO:0000259" key="3">
    <source>
        <dbReference type="PROSITE" id="PS51186"/>
    </source>
</evidence>
<dbReference type="EMBL" id="CP118615">
    <property type="protein sequence ID" value="WDZ85594.1"/>
    <property type="molecule type" value="Genomic_DNA"/>
</dbReference>
<dbReference type="PANTHER" id="PTHR43877">
    <property type="entry name" value="AMINOALKYLPHOSPHONATE N-ACETYLTRANSFERASE-RELATED-RELATED"/>
    <property type="match status" value="1"/>
</dbReference>
<accession>A0ABY7ZRD1</accession>
<protein>
    <submittedName>
        <fullName evidence="4">GNAT family N-acetyltransferase</fullName>
        <ecNumber evidence="4">2.3.1.-</ecNumber>
    </submittedName>
</protein>
<dbReference type="Pfam" id="PF00583">
    <property type="entry name" value="Acetyltransf_1"/>
    <property type="match status" value="1"/>
</dbReference>
<dbReference type="Proteomes" id="UP001219605">
    <property type="component" value="Chromosome"/>
</dbReference>
<evidence type="ECO:0000256" key="1">
    <source>
        <dbReference type="ARBA" id="ARBA00022679"/>
    </source>
</evidence>
<dbReference type="InterPro" id="IPR016181">
    <property type="entry name" value="Acyl_CoA_acyltransferase"/>
</dbReference>
<keyword evidence="2 4" id="KW-0012">Acyltransferase</keyword>
<proteinExistence type="predicted"/>
<evidence type="ECO:0000313" key="4">
    <source>
        <dbReference type="EMBL" id="WDZ85594.1"/>
    </source>
</evidence>
<dbReference type="Gene3D" id="3.40.630.30">
    <property type="match status" value="1"/>
</dbReference>
<dbReference type="EC" id="2.3.1.-" evidence="4"/>
<keyword evidence="5" id="KW-1185">Reference proteome</keyword>
<dbReference type="CDD" id="cd04301">
    <property type="entry name" value="NAT_SF"/>
    <property type="match status" value="1"/>
</dbReference>
<evidence type="ECO:0000256" key="2">
    <source>
        <dbReference type="ARBA" id="ARBA00023315"/>
    </source>
</evidence>
<dbReference type="InterPro" id="IPR050832">
    <property type="entry name" value="Bact_Acetyltransf"/>
</dbReference>
<dbReference type="PROSITE" id="PS51186">
    <property type="entry name" value="GNAT"/>
    <property type="match status" value="1"/>
</dbReference>
<dbReference type="RefSeq" id="WP_275032317.1">
    <property type="nucleotide sequence ID" value="NZ_CP118615.1"/>
</dbReference>
<dbReference type="SUPFAM" id="SSF55729">
    <property type="entry name" value="Acyl-CoA N-acyltransferases (Nat)"/>
    <property type="match status" value="2"/>
</dbReference>
<gene>
    <name evidence="4" type="ORF">PVK37_03835</name>
</gene>
<organism evidence="4 5">
    <name type="scientific">Micromonospora cathayae</name>
    <dbReference type="NCBI Taxonomy" id="3028804"/>
    <lineage>
        <taxon>Bacteria</taxon>
        <taxon>Bacillati</taxon>
        <taxon>Actinomycetota</taxon>
        <taxon>Actinomycetes</taxon>
        <taxon>Micromonosporales</taxon>
        <taxon>Micromonosporaceae</taxon>
        <taxon>Micromonospora</taxon>
    </lineage>
</organism>
<dbReference type="GO" id="GO:0016746">
    <property type="term" value="F:acyltransferase activity"/>
    <property type="evidence" value="ECO:0007669"/>
    <property type="project" value="UniProtKB-KW"/>
</dbReference>
<name>A0ABY7ZRD1_9ACTN</name>